<dbReference type="EMBL" id="HBFN01006140">
    <property type="protein sequence ID" value="CAD8784404.1"/>
    <property type="molecule type" value="Transcribed_RNA"/>
</dbReference>
<evidence type="ECO:0000313" key="2">
    <source>
        <dbReference type="EMBL" id="CAD8784404.1"/>
    </source>
</evidence>
<keyword evidence="1" id="KW-0472">Membrane</keyword>
<dbReference type="Pfam" id="PF08560">
    <property type="entry name" value="DUF1757"/>
    <property type="match status" value="1"/>
</dbReference>
<dbReference type="AlphaFoldDB" id="A0A7S0VKE4"/>
<evidence type="ECO:0000256" key="1">
    <source>
        <dbReference type="SAM" id="Phobius"/>
    </source>
</evidence>
<name>A0A7S0VKE4_9CRYP</name>
<keyword evidence="1" id="KW-0812">Transmembrane</keyword>
<feature type="transmembrane region" description="Helical" evidence="1">
    <location>
        <begin position="80"/>
        <end position="101"/>
    </location>
</feature>
<protein>
    <submittedName>
        <fullName evidence="2">Uncharacterized protein</fullName>
    </submittedName>
</protein>
<gene>
    <name evidence="2" type="ORF">HTEP1355_LOCUS3633</name>
</gene>
<keyword evidence="1" id="KW-1133">Transmembrane helix</keyword>
<organism evidence="2">
    <name type="scientific">Hemiselmis tepida</name>
    <dbReference type="NCBI Taxonomy" id="464990"/>
    <lineage>
        <taxon>Eukaryota</taxon>
        <taxon>Cryptophyceae</taxon>
        <taxon>Cryptomonadales</taxon>
        <taxon>Hemiselmidaceae</taxon>
        <taxon>Hemiselmis</taxon>
    </lineage>
</organism>
<dbReference type="InterPro" id="IPR013869">
    <property type="entry name" value="DUF1757"/>
</dbReference>
<feature type="transmembrane region" description="Helical" evidence="1">
    <location>
        <begin position="154"/>
        <end position="179"/>
    </location>
</feature>
<accession>A0A7S0VKE4</accession>
<proteinExistence type="predicted"/>
<sequence length="209" mass="22351">MDEAVMARLATLDPRRKVDRSQYSDPTMPEHPGAVLTQHVAMRGMQVGSVLGCLAFAPVQWIRQGRKEALFKTVMPRIGATGLLLGGAASSCMLLGMAAYAPDDGSKPPWTDAGVDDRAYRLSKNEKVEKMNDMVVAGAVAGLVAGRSQASRGLFGHVAMGMAWSSLAFGFVYAGIPAIRKEWPGARKALEAQGVDLSFLDAEDKKKAK</sequence>
<reference evidence="2" key="1">
    <citation type="submission" date="2021-01" db="EMBL/GenBank/DDBJ databases">
        <authorList>
            <person name="Corre E."/>
            <person name="Pelletier E."/>
            <person name="Niang G."/>
            <person name="Scheremetjew M."/>
            <person name="Finn R."/>
            <person name="Kale V."/>
            <person name="Holt S."/>
            <person name="Cochrane G."/>
            <person name="Meng A."/>
            <person name="Brown T."/>
            <person name="Cohen L."/>
        </authorList>
    </citation>
    <scope>NUCLEOTIDE SEQUENCE</scope>
    <source>
        <strain evidence="2">CCMP443</strain>
    </source>
</reference>